<reference evidence="5" key="1">
    <citation type="submission" date="2022-06" db="EMBL/GenBank/DDBJ databases">
        <title>Genome public.</title>
        <authorList>
            <person name="Sun Q."/>
        </authorList>
    </citation>
    <scope>NUCLEOTIDE SEQUENCE</scope>
    <source>
        <strain evidence="5">CWNU-1</strain>
    </source>
</reference>
<evidence type="ECO:0008006" key="7">
    <source>
        <dbReference type="Google" id="ProtNLM"/>
    </source>
</evidence>
<keyword evidence="1" id="KW-0805">Transcription regulation</keyword>
<organism evidence="5 6">
    <name type="scientific">Streptomyces albipurpureus</name>
    <dbReference type="NCBI Taxonomy" id="2897419"/>
    <lineage>
        <taxon>Bacteria</taxon>
        <taxon>Bacillati</taxon>
        <taxon>Actinomycetota</taxon>
        <taxon>Actinomycetes</taxon>
        <taxon>Kitasatosporales</taxon>
        <taxon>Streptomycetaceae</taxon>
        <taxon>Streptomyces</taxon>
    </lineage>
</organism>
<gene>
    <name evidence="5" type="ORF">NBG84_24910</name>
</gene>
<keyword evidence="4" id="KW-0472">Membrane</keyword>
<dbReference type="RefSeq" id="WP_250921812.1">
    <property type="nucleotide sequence ID" value="NZ_JAMQAW010000030.1"/>
</dbReference>
<feature type="transmembrane region" description="Helical" evidence="4">
    <location>
        <begin position="135"/>
        <end position="153"/>
    </location>
</feature>
<dbReference type="Gene3D" id="1.10.10.1320">
    <property type="entry name" value="Anti-sigma factor, zinc-finger domain"/>
    <property type="match status" value="1"/>
</dbReference>
<accession>A0ABT0USF7</accession>
<evidence type="ECO:0000256" key="3">
    <source>
        <dbReference type="SAM" id="MobiDB-lite"/>
    </source>
</evidence>
<keyword evidence="4" id="KW-1133">Transmembrane helix</keyword>
<sequence>MTSTADMTQHPDVSEISDLAEGLLPPARSVGLRQHLDDCALCADVHASLEEIRGLLGTLPGATRMPADISERIDAALAAEALLNSTAPDHHAHVSRETTSVLPRQEPRPADRPSGQARGKTGPGRGRMGKRRRTAALGAVFALAAVGMSVLLLQTVQSTNNAAAEKKDAATDSAAAGGAHDFAGPELESTVRSLIGDGSSLKRSVPESDGFQTKEAPTPPRALKSTQVPVCIQKGTGRLDDPIASEQGTHHGTQAYLVVFPHTSDPAQVEAYVVDAACVDSSSSAAGKLLLEKPYPRP</sequence>
<keyword evidence="6" id="KW-1185">Reference proteome</keyword>
<keyword evidence="2" id="KW-0804">Transcription</keyword>
<evidence type="ECO:0000256" key="1">
    <source>
        <dbReference type="ARBA" id="ARBA00023015"/>
    </source>
</evidence>
<comment type="caution">
    <text evidence="5">The sequence shown here is derived from an EMBL/GenBank/DDBJ whole genome shotgun (WGS) entry which is preliminary data.</text>
</comment>
<evidence type="ECO:0000256" key="4">
    <source>
        <dbReference type="SAM" id="Phobius"/>
    </source>
</evidence>
<feature type="region of interest" description="Disordered" evidence="3">
    <location>
        <begin position="198"/>
        <end position="225"/>
    </location>
</feature>
<dbReference type="InterPro" id="IPR041916">
    <property type="entry name" value="Anti_sigma_zinc_sf"/>
</dbReference>
<proteinExistence type="predicted"/>
<protein>
    <recommendedName>
        <fullName evidence="7">Zinc-finger domain-containing protein</fullName>
    </recommendedName>
</protein>
<dbReference type="Proteomes" id="UP001431429">
    <property type="component" value="Unassembled WGS sequence"/>
</dbReference>
<evidence type="ECO:0000256" key="2">
    <source>
        <dbReference type="ARBA" id="ARBA00023163"/>
    </source>
</evidence>
<dbReference type="EMBL" id="JAMQAW010000030">
    <property type="protein sequence ID" value="MCM2391488.1"/>
    <property type="molecule type" value="Genomic_DNA"/>
</dbReference>
<feature type="region of interest" description="Disordered" evidence="3">
    <location>
        <begin position="87"/>
        <end position="132"/>
    </location>
</feature>
<evidence type="ECO:0000313" key="6">
    <source>
        <dbReference type="Proteomes" id="UP001431429"/>
    </source>
</evidence>
<keyword evidence="4" id="KW-0812">Transmembrane</keyword>
<name>A0ABT0USF7_9ACTN</name>
<evidence type="ECO:0000313" key="5">
    <source>
        <dbReference type="EMBL" id="MCM2391488.1"/>
    </source>
</evidence>